<dbReference type="PANTHER" id="PTHR42980">
    <property type="entry name" value="2-OXOISOVALERATE DEHYDROGENASE SUBUNIT BETA-RELATED"/>
    <property type="match status" value="1"/>
</dbReference>
<keyword evidence="6" id="KW-1185">Reference proteome</keyword>
<dbReference type="Proteomes" id="UP001174909">
    <property type="component" value="Unassembled WGS sequence"/>
</dbReference>
<protein>
    <submittedName>
        <fullName evidence="5">2-oxoisovalerate dehydrogenase subunit beta</fullName>
    </submittedName>
</protein>
<dbReference type="InterPro" id="IPR029061">
    <property type="entry name" value="THDP-binding"/>
</dbReference>
<keyword evidence="2" id="KW-0560">Oxidoreductase</keyword>
<sequence>MAKYPQMILFGEDVGRRGVYGVTTKLAERAGSARVFNTLLDEQSILGLAMGAAHVGLLPVPEIQYLAYYQNAQDQIRGEAATLSFFSQGGFRNPLVVRIASWGYQRDSAGTSTTTTASPCCAICRAS</sequence>
<comment type="caution">
    <text evidence="5">The sequence shown here is derived from an EMBL/GenBank/DDBJ whole genome shotgun (WGS) entry which is preliminary data.</text>
</comment>
<evidence type="ECO:0000256" key="1">
    <source>
        <dbReference type="ARBA" id="ARBA00001964"/>
    </source>
</evidence>
<dbReference type="InterPro" id="IPR005475">
    <property type="entry name" value="Transketolase-like_Pyr-bd"/>
</dbReference>
<comment type="catalytic activity">
    <reaction evidence="3">
        <text>N(6)-[(R)-lipoyl]-L-lysyl-[protein] + 3-methyl-2-oxobutanoate + H(+) = N(6)-[(R)-S(8)-2-methylpropanoyldihydrolipoyl]-L-lysyl-[protein] + CO2</text>
        <dbReference type="Rhea" id="RHEA:13457"/>
        <dbReference type="Rhea" id="RHEA-COMP:10474"/>
        <dbReference type="Rhea" id="RHEA-COMP:10497"/>
        <dbReference type="ChEBI" id="CHEBI:11851"/>
        <dbReference type="ChEBI" id="CHEBI:15378"/>
        <dbReference type="ChEBI" id="CHEBI:16526"/>
        <dbReference type="ChEBI" id="CHEBI:83099"/>
        <dbReference type="ChEBI" id="CHEBI:83142"/>
        <dbReference type="EC" id="1.2.4.4"/>
    </reaction>
    <physiologicalReaction direction="left-to-right" evidence="3">
        <dbReference type="Rhea" id="RHEA:13458"/>
    </physiologicalReaction>
</comment>
<evidence type="ECO:0000256" key="2">
    <source>
        <dbReference type="ARBA" id="ARBA00023002"/>
    </source>
</evidence>
<gene>
    <name evidence="5" type="ORF">GBAR_LOCUS16530</name>
</gene>
<dbReference type="AlphaFoldDB" id="A0AA35SI69"/>
<evidence type="ECO:0000313" key="6">
    <source>
        <dbReference type="Proteomes" id="UP001174909"/>
    </source>
</evidence>
<organism evidence="5 6">
    <name type="scientific">Geodia barretti</name>
    <name type="common">Barrett's horny sponge</name>
    <dbReference type="NCBI Taxonomy" id="519541"/>
    <lineage>
        <taxon>Eukaryota</taxon>
        <taxon>Metazoa</taxon>
        <taxon>Porifera</taxon>
        <taxon>Demospongiae</taxon>
        <taxon>Heteroscleromorpha</taxon>
        <taxon>Tetractinellida</taxon>
        <taxon>Astrophorina</taxon>
        <taxon>Geodiidae</taxon>
        <taxon>Geodia</taxon>
    </lineage>
</organism>
<name>A0AA35SI69_GEOBA</name>
<dbReference type="GO" id="GO:0007584">
    <property type="term" value="P:response to nutrient"/>
    <property type="evidence" value="ECO:0007669"/>
    <property type="project" value="TreeGrafter"/>
</dbReference>
<evidence type="ECO:0000259" key="4">
    <source>
        <dbReference type="Pfam" id="PF02779"/>
    </source>
</evidence>
<dbReference type="GO" id="GO:0003863">
    <property type="term" value="F:branched-chain 2-oxo acid dehydrogenase activity"/>
    <property type="evidence" value="ECO:0007669"/>
    <property type="project" value="UniProtKB-EC"/>
</dbReference>
<dbReference type="SUPFAM" id="SSF52518">
    <property type="entry name" value="Thiamin diphosphate-binding fold (THDP-binding)"/>
    <property type="match status" value="1"/>
</dbReference>
<dbReference type="EMBL" id="CASHTH010002379">
    <property type="protein sequence ID" value="CAI8029061.1"/>
    <property type="molecule type" value="Genomic_DNA"/>
</dbReference>
<reference evidence="5" key="1">
    <citation type="submission" date="2023-03" db="EMBL/GenBank/DDBJ databases">
        <authorList>
            <person name="Steffen K."/>
            <person name="Cardenas P."/>
        </authorList>
    </citation>
    <scope>NUCLEOTIDE SEQUENCE</scope>
</reference>
<dbReference type="GO" id="GO:0009083">
    <property type="term" value="P:branched-chain amino acid catabolic process"/>
    <property type="evidence" value="ECO:0007669"/>
    <property type="project" value="TreeGrafter"/>
</dbReference>
<dbReference type="Gene3D" id="3.40.50.970">
    <property type="match status" value="1"/>
</dbReference>
<evidence type="ECO:0000313" key="5">
    <source>
        <dbReference type="EMBL" id="CAI8029061.1"/>
    </source>
</evidence>
<feature type="domain" description="Transketolase-like pyrimidine-binding" evidence="4">
    <location>
        <begin position="1"/>
        <end position="80"/>
    </location>
</feature>
<dbReference type="Pfam" id="PF02779">
    <property type="entry name" value="Transket_pyr"/>
    <property type="match status" value="1"/>
</dbReference>
<accession>A0AA35SI69</accession>
<proteinExistence type="predicted"/>
<dbReference type="PANTHER" id="PTHR42980:SF1">
    <property type="entry name" value="2-OXOISOVALERATE DEHYDROGENASE SUBUNIT BETA, MITOCHONDRIAL"/>
    <property type="match status" value="1"/>
</dbReference>
<evidence type="ECO:0000256" key="3">
    <source>
        <dbReference type="ARBA" id="ARBA00051764"/>
    </source>
</evidence>
<comment type="cofactor">
    <cofactor evidence="1">
        <name>thiamine diphosphate</name>
        <dbReference type="ChEBI" id="CHEBI:58937"/>
    </cofactor>
</comment>